<accession>A0A7J6NI04</accession>
<dbReference type="EMBL" id="JABANP010000413">
    <property type="protein sequence ID" value="KAF4682701.1"/>
    <property type="molecule type" value="Genomic_DNA"/>
</dbReference>
<proteinExistence type="predicted"/>
<feature type="region of interest" description="Disordered" evidence="1">
    <location>
        <begin position="225"/>
        <end position="311"/>
    </location>
</feature>
<gene>
    <name evidence="2" type="ORF">FOZ60_010231</name>
</gene>
<feature type="compositionally biased region" description="Basic and acidic residues" evidence="1">
    <location>
        <begin position="288"/>
        <end position="311"/>
    </location>
</feature>
<protein>
    <submittedName>
        <fullName evidence="2">Uncharacterized protein</fullName>
    </submittedName>
</protein>
<dbReference type="OrthoDB" id="426719at2759"/>
<evidence type="ECO:0000256" key="1">
    <source>
        <dbReference type="SAM" id="MobiDB-lite"/>
    </source>
</evidence>
<organism evidence="2 3">
    <name type="scientific">Perkinsus olseni</name>
    <name type="common">Perkinsus atlanticus</name>
    <dbReference type="NCBI Taxonomy" id="32597"/>
    <lineage>
        <taxon>Eukaryota</taxon>
        <taxon>Sar</taxon>
        <taxon>Alveolata</taxon>
        <taxon>Perkinsozoa</taxon>
        <taxon>Perkinsea</taxon>
        <taxon>Perkinsida</taxon>
        <taxon>Perkinsidae</taxon>
        <taxon>Perkinsus</taxon>
    </lineage>
</organism>
<dbReference type="AlphaFoldDB" id="A0A7J6NI04"/>
<evidence type="ECO:0000313" key="2">
    <source>
        <dbReference type="EMBL" id="KAF4682701.1"/>
    </source>
</evidence>
<feature type="compositionally biased region" description="Basic and acidic residues" evidence="1">
    <location>
        <begin position="271"/>
        <end position="281"/>
    </location>
</feature>
<comment type="caution">
    <text evidence="2">The sequence shown here is derived from an EMBL/GenBank/DDBJ whole genome shotgun (WGS) entry which is preliminary data.</text>
</comment>
<name>A0A7J6NI04_PEROL</name>
<evidence type="ECO:0000313" key="3">
    <source>
        <dbReference type="Proteomes" id="UP000541610"/>
    </source>
</evidence>
<feature type="compositionally biased region" description="Acidic residues" evidence="1">
    <location>
        <begin position="246"/>
        <end position="256"/>
    </location>
</feature>
<dbReference type="Proteomes" id="UP000541610">
    <property type="component" value="Unassembled WGS sequence"/>
</dbReference>
<sequence>MTAIPSPSDSGVSVHNDEDITGIEKGDAVRLVDLRDYPGLDGQTGRVVRFDQLTQRYDIRLDETNVTKRVRGSNLRRLLTGCVVELQGLIAAYKLNGSIGECKDFDKQLQRYVVLLDGDVTKKVKPENVKVLTSYRHSQIVPTLQQIRSVRDNRVSVSLSYLEQWQLCPMPCVLATKHLTNWEDMRGRKEKDEYLARKLCSASSLPKDFVDSNVLYVSYPRTQLNPDPLYMPEVQSESNRSSEVESVGEDPFDEDAPLLLEDRSSHKRKRSDRERDGEKRSRTGGSDRGSRRDRHDRTDGHHRSDNEKDTRPLTAIIPLLASLGRWCEKSKDVSHDLRRRTYFMLPGHLTKFQSMKGPREAGANGIPTYIALCHAVVLLTDSSDDVDLTGPQRVEVLAAHAMNKTVYVLDSKKGLRKLPNKSSNGLLSDRVRRIVMHRPIDGLVDESDGSGDKIREFTEALDPNGDVKWGKKAHKGYSI</sequence>
<feature type="compositionally biased region" description="Low complexity" evidence="1">
    <location>
        <begin position="233"/>
        <end position="245"/>
    </location>
</feature>
<reference evidence="2 3" key="1">
    <citation type="submission" date="2020-04" db="EMBL/GenBank/DDBJ databases">
        <title>Perkinsus olseni comparative genomics.</title>
        <authorList>
            <person name="Bogema D.R."/>
        </authorList>
    </citation>
    <scope>NUCLEOTIDE SEQUENCE [LARGE SCALE GENOMIC DNA]</scope>
    <source>
        <strain evidence="2">00978-12</strain>
    </source>
</reference>